<reference evidence="1 2" key="1">
    <citation type="submission" date="2014-09" db="EMBL/GenBank/DDBJ databases">
        <title>Whole Genome Shotgun of Flavobacterium aquatile LMG 4008.</title>
        <authorList>
            <person name="Gale A.N."/>
            <person name="Pipes S.E."/>
            <person name="Newman J.D."/>
        </authorList>
    </citation>
    <scope>NUCLEOTIDE SEQUENCE [LARGE SCALE GENOMIC DNA]</scope>
    <source>
        <strain evidence="1 2">LMG 4008</strain>
    </source>
</reference>
<sequence length="68" mass="8117">MRSLFCNFFGHKLLVKRNVTSHFREYECSVCKLELTNDDKGRKTSLTPHLREVNETLFNFYNKKHPVV</sequence>
<dbReference type="Proteomes" id="UP000029554">
    <property type="component" value="Unassembled WGS sequence"/>
</dbReference>
<name>A0A095U1M5_9FLAO</name>
<dbReference type="EMBL" id="JRHH01000003">
    <property type="protein sequence ID" value="KGD68493.1"/>
    <property type="molecule type" value="Genomic_DNA"/>
</dbReference>
<accession>A0A095U1M5</accession>
<dbReference type="STRING" id="1453498.LG45_09460"/>
<dbReference type="AlphaFoldDB" id="A0A095U1M5"/>
<gene>
    <name evidence="1" type="ORF">LG45_09460</name>
</gene>
<dbReference type="eggNOG" id="ENOG5032Y7Y">
    <property type="taxonomic scope" value="Bacteria"/>
</dbReference>
<protein>
    <submittedName>
        <fullName evidence="1">Uncharacterized protein</fullName>
    </submittedName>
</protein>
<proteinExistence type="predicted"/>
<keyword evidence="2" id="KW-1185">Reference proteome</keyword>
<organism evidence="1 2">
    <name type="scientific">Flavobacterium aquatile LMG 4008 = ATCC 11947</name>
    <dbReference type="NCBI Taxonomy" id="1453498"/>
    <lineage>
        <taxon>Bacteria</taxon>
        <taxon>Pseudomonadati</taxon>
        <taxon>Bacteroidota</taxon>
        <taxon>Flavobacteriia</taxon>
        <taxon>Flavobacteriales</taxon>
        <taxon>Flavobacteriaceae</taxon>
        <taxon>Flavobacterium</taxon>
    </lineage>
</organism>
<evidence type="ECO:0000313" key="2">
    <source>
        <dbReference type="Proteomes" id="UP000029554"/>
    </source>
</evidence>
<comment type="caution">
    <text evidence="1">The sequence shown here is derived from an EMBL/GenBank/DDBJ whole genome shotgun (WGS) entry which is preliminary data.</text>
</comment>
<evidence type="ECO:0000313" key="1">
    <source>
        <dbReference type="EMBL" id="KGD68493.1"/>
    </source>
</evidence>